<protein>
    <submittedName>
        <fullName evidence="1">N-acetylglutamate synthase-like GNAT family acetyltransferase</fullName>
    </submittedName>
</protein>
<dbReference type="EMBL" id="JAGGJR010000008">
    <property type="protein sequence ID" value="MBP1874957.1"/>
    <property type="molecule type" value="Genomic_DNA"/>
</dbReference>
<keyword evidence="2" id="KW-1185">Reference proteome</keyword>
<name>A0ACC5T1E8_ENSAD</name>
<comment type="caution">
    <text evidence="1">The sequence shown here is derived from an EMBL/GenBank/DDBJ whole genome shotgun (WGS) entry which is preliminary data.</text>
</comment>
<proteinExistence type="predicted"/>
<dbReference type="Proteomes" id="UP000823773">
    <property type="component" value="Unassembled WGS sequence"/>
</dbReference>
<gene>
    <name evidence="1" type="ORF">J2Z19_004690</name>
</gene>
<sequence>MKIRSATLADVDTLIALDTIAAHDPERRHQIRSWIETGSCHIVETNGSVGAYGVLAYHFFGNGFIEMIMVAEHSRRQGLGMALVRHFTAVCATPKLFASTNLSNRHMQTLLGAAGFRTSGYIDNLDENDPEIIFCFHAAQVRG</sequence>
<evidence type="ECO:0000313" key="1">
    <source>
        <dbReference type="EMBL" id="MBP1874957.1"/>
    </source>
</evidence>
<evidence type="ECO:0000313" key="2">
    <source>
        <dbReference type="Proteomes" id="UP000823773"/>
    </source>
</evidence>
<organism evidence="1 2">
    <name type="scientific">Ensifer adhaerens</name>
    <name type="common">Sinorhizobium morelense</name>
    <dbReference type="NCBI Taxonomy" id="106592"/>
    <lineage>
        <taxon>Bacteria</taxon>
        <taxon>Pseudomonadati</taxon>
        <taxon>Pseudomonadota</taxon>
        <taxon>Alphaproteobacteria</taxon>
        <taxon>Hyphomicrobiales</taxon>
        <taxon>Rhizobiaceae</taxon>
        <taxon>Sinorhizobium/Ensifer group</taxon>
        <taxon>Ensifer</taxon>
    </lineage>
</organism>
<reference evidence="1" key="1">
    <citation type="submission" date="2021-03" db="EMBL/GenBank/DDBJ databases">
        <title>Genomic Encyclopedia of Type Strains, Phase IV (KMG-IV): sequencing the most valuable type-strain genomes for metagenomic binning, comparative biology and taxonomic classification.</title>
        <authorList>
            <person name="Goeker M."/>
        </authorList>
    </citation>
    <scope>NUCLEOTIDE SEQUENCE</scope>
    <source>
        <strain evidence="1">DSM 18131</strain>
    </source>
</reference>
<accession>A0ACC5T1E8</accession>